<name>A0A2U3AHT9_9BACL</name>
<keyword evidence="1" id="KW-0812">Transmembrane</keyword>
<proteinExistence type="predicted"/>
<keyword evidence="1" id="KW-1133">Transmembrane helix</keyword>
<keyword evidence="1" id="KW-0472">Membrane</keyword>
<sequence>MHSLNNRFAIALITAFLSTITVKIFFYDSIETSRLWYVFSLYVLLLITYGIIASYIIDWLASFFKMQIMKILIRILLFIIVGSLPFLGSSNLMIAGIIAAVFYVLTEALFPQNKKR</sequence>
<dbReference type="EMBL" id="QFVR01000028">
    <property type="protein sequence ID" value="PWI24122.1"/>
    <property type="molecule type" value="Genomic_DNA"/>
</dbReference>
<dbReference type="Proteomes" id="UP000245938">
    <property type="component" value="Unassembled WGS sequence"/>
</dbReference>
<organism evidence="2 3">
    <name type="scientific">Kurthia sibirica</name>
    <dbReference type="NCBI Taxonomy" id="202750"/>
    <lineage>
        <taxon>Bacteria</taxon>
        <taxon>Bacillati</taxon>
        <taxon>Bacillota</taxon>
        <taxon>Bacilli</taxon>
        <taxon>Bacillales</taxon>
        <taxon>Caryophanaceae</taxon>
        <taxon>Kurthia</taxon>
    </lineage>
</organism>
<dbReference type="RefSeq" id="WP_109307247.1">
    <property type="nucleotide sequence ID" value="NZ_BJUF01000058.1"/>
</dbReference>
<keyword evidence="3" id="KW-1185">Reference proteome</keyword>
<feature type="transmembrane region" description="Helical" evidence="1">
    <location>
        <begin position="7"/>
        <end position="27"/>
    </location>
</feature>
<dbReference type="OrthoDB" id="2456629at2"/>
<evidence type="ECO:0000313" key="3">
    <source>
        <dbReference type="Proteomes" id="UP000245938"/>
    </source>
</evidence>
<protein>
    <submittedName>
        <fullName evidence="2">Uncharacterized protein</fullName>
    </submittedName>
</protein>
<comment type="caution">
    <text evidence="2">The sequence shown here is derived from an EMBL/GenBank/DDBJ whole genome shotgun (WGS) entry which is preliminary data.</text>
</comment>
<evidence type="ECO:0000256" key="1">
    <source>
        <dbReference type="SAM" id="Phobius"/>
    </source>
</evidence>
<gene>
    <name evidence="2" type="ORF">DEX24_15115</name>
</gene>
<feature type="transmembrane region" description="Helical" evidence="1">
    <location>
        <begin position="39"/>
        <end position="61"/>
    </location>
</feature>
<dbReference type="AlphaFoldDB" id="A0A2U3AHT9"/>
<feature type="transmembrane region" description="Helical" evidence="1">
    <location>
        <begin position="68"/>
        <end position="86"/>
    </location>
</feature>
<reference evidence="2 3" key="1">
    <citation type="submission" date="2018-05" db="EMBL/GenBank/DDBJ databases">
        <title>Kurthia sibirica genome sequence.</title>
        <authorList>
            <person name="Maclea K.S."/>
            <person name="Goen A.E."/>
        </authorList>
    </citation>
    <scope>NUCLEOTIDE SEQUENCE [LARGE SCALE GENOMIC DNA]</scope>
    <source>
        <strain evidence="2 3">ATCC 49154</strain>
    </source>
</reference>
<evidence type="ECO:0000313" key="2">
    <source>
        <dbReference type="EMBL" id="PWI24122.1"/>
    </source>
</evidence>
<accession>A0A2U3AHT9</accession>